<evidence type="ECO:0008006" key="3">
    <source>
        <dbReference type="Google" id="ProtNLM"/>
    </source>
</evidence>
<reference evidence="1 2" key="1">
    <citation type="submission" date="2016-08" db="EMBL/GenBank/DDBJ databases">
        <title>Draft genome of Fabibacter sp. strain SK-8.</title>
        <authorList>
            <person name="Wong S.-K."/>
            <person name="Hamasaki K."/>
            <person name="Yoshizawa S."/>
        </authorList>
    </citation>
    <scope>NUCLEOTIDE SEQUENCE [LARGE SCALE GENOMIC DNA]</scope>
    <source>
        <strain evidence="1 2">SK-8</strain>
    </source>
</reference>
<dbReference type="NCBIfam" id="TIGR03519">
    <property type="entry name" value="T9SS_PorP_fam"/>
    <property type="match status" value="1"/>
</dbReference>
<proteinExistence type="predicted"/>
<dbReference type="RefSeq" id="WP_069833517.1">
    <property type="nucleotide sequence ID" value="NZ_MDGQ01000003.1"/>
</dbReference>
<accession>A0A1E5T4A1</accession>
<dbReference type="EMBL" id="MDGQ01000003">
    <property type="protein sequence ID" value="OEK06205.1"/>
    <property type="molecule type" value="Genomic_DNA"/>
</dbReference>
<comment type="caution">
    <text evidence="1">The sequence shown here is derived from an EMBL/GenBank/DDBJ whole genome shotgun (WGS) entry which is preliminary data.</text>
</comment>
<dbReference type="Proteomes" id="UP000095552">
    <property type="component" value="Unassembled WGS sequence"/>
</dbReference>
<dbReference type="AlphaFoldDB" id="A0A1E5T4A1"/>
<protein>
    <recommendedName>
        <fullName evidence="3">Type IX secretion system membrane protein PorP/SprF</fullName>
    </recommendedName>
</protein>
<name>A0A1E5T4A1_9BACT</name>
<dbReference type="Pfam" id="PF11751">
    <property type="entry name" value="PorP_SprF"/>
    <property type="match status" value="1"/>
</dbReference>
<evidence type="ECO:0000313" key="2">
    <source>
        <dbReference type="Proteomes" id="UP000095552"/>
    </source>
</evidence>
<organism evidence="1 2">
    <name type="scientific">Roseivirga misakiensis</name>
    <dbReference type="NCBI Taxonomy" id="1563681"/>
    <lineage>
        <taxon>Bacteria</taxon>
        <taxon>Pseudomonadati</taxon>
        <taxon>Bacteroidota</taxon>
        <taxon>Cytophagia</taxon>
        <taxon>Cytophagales</taxon>
        <taxon>Roseivirgaceae</taxon>
        <taxon>Roseivirga</taxon>
    </lineage>
</organism>
<dbReference type="OrthoDB" id="1320396at2"/>
<sequence length="306" mass="34270">MKFLRNITFALVLMIFGQVGLAQQQVMFTQYMFNGLAINPAYAGSHDNITATFLAREQWVGLEGAPASQTFSIHSPINASGSANLGALLIHDKIGVTDQTTAYLAFAYRIRFSGSARLAFGLQGGISNYISRFSRISSVDPVFANGDVNINRPNFGAGLYFNTNRFFAGVSVPQLVRSKLDVNNSDSDSRLERHYFGYAGYVFDISSDLKFKPNLLVKYVENAPVEFDVNANFLIKDIIWAGLSYRSFDSFDALFQVQITKQFQFGYSYDFATTTDLRRVNAGSHEIMLTYTFVFGKKKIISPRYF</sequence>
<keyword evidence="2" id="KW-1185">Reference proteome</keyword>
<evidence type="ECO:0000313" key="1">
    <source>
        <dbReference type="EMBL" id="OEK06205.1"/>
    </source>
</evidence>
<dbReference type="STRING" id="1563681.BFP71_00575"/>
<gene>
    <name evidence="1" type="ORF">BFP71_00575</name>
</gene>
<dbReference type="InterPro" id="IPR019861">
    <property type="entry name" value="PorP/SprF_Bacteroidetes"/>
</dbReference>